<evidence type="ECO:0000313" key="10">
    <source>
        <dbReference type="Proteomes" id="UP000237846"/>
    </source>
</evidence>
<dbReference type="InterPro" id="IPR008332">
    <property type="entry name" value="MethylG_MeTrfase_N"/>
</dbReference>
<evidence type="ECO:0000256" key="3">
    <source>
        <dbReference type="ARBA" id="ARBA00022679"/>
    </source>
</evidence>
<dbReference type="Pfam" id="PF01035">
    <property type="entry name" value="DNA_binding_1"/>
    <property type="match status" value="1"/>
</dbReference>
<dbReference type="InterPro" id="IPR036217">
    <property type="entry name" value="MethylDNA_cys_MeTrfase_DNAb"/>
</dbReference>
<evidence type="ECO:0000256" key="1">
    <source>
        <dbReference type="ARBA" id="ARBA00001286"/>
    </source>
</evidence>
<evidence type="ECO:0000256" key="2">
    <source>
        <dbReference type="ARBA" id="ARBA00022603"/>
    </source>
</evidence>
<dbReference type="InterPro" id="IPR014048">
    <property type="entry name" value="MethylDNA_cys_MeTrfase_DNA-bd"/>
</dbReference>
<dbReference type="GO" id="GO:0003908">
    <property type="term" value="F:methylated-DNA-[protein]-cysteine S-methyltransferase activity"/>
    <property type="evidence" value="ECO:0007669"/>
    <property type="project" value="UniProtKB-EC"/>
</dbReference>
<evidence type="ECO:0000259" key="8">
    <source>
        <dbReference type="Pfam" id="PF02870"/>
    </source>
</evidence>
<protein>
    <submittedName>
        <fullName evidence="9">Methylated-DNA-[protein]-cysteine S-methyltransferase</fullName>
    </submittedName>
</protein>
<feature type="domain" description="Methylguanine DNA methyltransferase ribonuclease-like" evidence="8">
    <location>
        <begin position="6"/>
        <end position="77"/>
    </location>
</feature>
<organism evidence="9 10">
    <name type="scientific">Allonocardiopsis opalescens</name>
    <dbReference type="NCBI Taxonomy" id="1144618"/>
    <lineage>
        <taxon>Bacteria</taxon>
        <taxon>Bacillati</taxon>
        <taxon>Actinomycetota</taxon>
        <taxon>Actinomycetes</taxon>
        <taxon>Streptosporangiales</taxon>
        <taxon>Allonocardiopsis</taxon>
    </lineage>
</organism>
<evidence type="ECO:0000256" key="6">
    <source>
        <dbReference type="ARBA" id="ARBA00049348"/>
    </source>
</evidence>
<dbReference type="PANTHER" id="PTHR10815:SF13">
    <property type="entry name" value="METHYLATED-DNA--PROTEIN-CYSTEINE METHYLTRANSFERASE"/>
    <property type="match status" value="1"/>
</dbReference>
<dbReference type="CDD" id="cd06445">
    <property type="entry name" value="ATase"/>
    <property type="match status" value="1"/>
</dbReference>
<reference evidence="9 10" key="1">
    <citation type="submission" date="2018-03" db="EMBL/GenBank/DDBJ databases">
        <title>Genomic Encyclopedia of Archaeal and Bacterial Type Strains, Phase II (KMG-II): from individual species to whole genera.</title>
        <authorList>
            <person name="Goeker M."/>
        </authorList>
    </citation>
    <scope>NUCLEOTIDE SEQUENCE [LARGE SCALE GENOMIC DNA]</scope>
    <source>
        <strain evidence="9 10">DSM 45601</strain>
    </source>
</reference>
<dbReference type="RefSeq" id="WP_170140907.1">
    <property type="nucleotide sequence ID" value="NZ_PVZC01000002.1"/>
</dbReference>
<feature type="domain" description="Methylated-DNA-[protein]-cysteine S-methyltransferase DNA binding" evidence="7">
    <location>
        <begin position="84"/>
        <end position="163"/>
    </location>
</feature>
<comment type="caution">
    <text evidence="9">The sequence shown here is derived from an EMBL/GenBank/DDBJ whole genome shotgun (WGS) entry which is preliminary data.</text>
</comment>
<dbReference type="GO" id="GO:0032259">
    <property type="term" value="P:methylation"/>
    <property type="evidence" value="ECO:0007669"/>
    <property type="project" value="UniProtKB-KW"/>
</dbReference>
<dbReference type="Proteomes" id="UP000237846">
    <property type="component" value="Unassembled WGS sequence"/>
</dbReference>
<keyword evidence="2 9" id="KW-0489">Methyltransferase</keyword>
<dbReference type="NCBIfam" id="TIGR00589">
    <property type="entry name" value="ogt"/>
    <property type="match status" value="1"/>
</dbReference>
<dbReference type="InterPro" id="IPR036631">
    <property type="entry name" value="MGMT_N_sf"/>
</dbReference>
<keyword evidence="10" id="KW-1185">Reference proteome</keyword>
<dbReference type="InterPro" id="IPR001497">
    <property type="entry name" value="MethylDNA_cys_MeTrfase_AS"/>
</dbReference>
<dbReference type="PROSITE" id="PS00374">
    <property type="entry name" value="MGMT"/>
    <property type="match status" value="1"/>
</dbReference>
<gene>
    <name evidence="9" type="ORF">CLV72_102141</name>
</gene>
<dbReference type="EMBL" id="PVZC01000002">
    <property type="protein sequence ID" value="PRY00510.1"/>
    <property type="molecule type" value="Genomic_DNA"/>
</dbReference>
<evidence type="ECO:0000256" key="4">
    <source>
        <dbReference type="ARBA" id="ARBA00022763"/>
    </source>
</evidence>
<dbReference type="Pfam" id="PF02870">
    <property type="entry name" value="Methyltransf_1N"/>
    <property type="match status" value="1"/>
</dbReference>
<name>A0A2T0Q9L9_9ACTN</name>
<dbReference type="SUPFAM" id="SSF53155">
    <property type="entry name" value="Methylated DNA-protein cysteine methyltransferase domain"/>
    <property type="match status" value="1"/>
</dbReference>
<dbReference type="SUPFAM" id="SSF46767">
    <property type="entry name" value="Methylated DNA-protein cysteine methyltransferase, C-terminal domain"/>
    <property type="match status" value="1"/>
</dbReference>
<comment type="catalytic activity">
    <reaction evidence="6">
        <text>a 6-O-methyl-2'-deoxyguanosine in DNA + L-cysteinyl-[protein] = S-methyl-L-cysteinyl-[protein] + a 2'-deoxyguanosine in DNA</text>
        <dbReference type="Rhea" id="RHEA:24000"/>
        <dbReference type="Rhea" id="RHEA-COMP:10131"/>
        <dbReference type="Rhea" id="RHEA-COMP:10132"/>
        <dbReference type="Rhea" id="RHEA-COMP:11367"/>
        <dbReference type="Rhea" id="RHEA-COMP:11368"/>
        <dbReference type="ChEBI" id="CHEBI:29950"/>
        <dbReference type="ChEBI" id="CHEBI:82612"/>
        <dbReference type="ChEBI" id="CHEBI:85445"/>
        <dbReference type="ChEBI" id="CHEBI:85448"/>
        <dbReference type="EC" id="2.1.1.63"/>
    </reaction>
</comment>
<dbReference type="Gene3D" id="1.10.10.10">
    <property type="entry name" value="Winged helix-like DNA-binding domain superfamily/Winged helix DNA-binding domain"/>
    <property type="match status" value="1"/>
</dbReference>
<evidence type="ECO:0000256" key="5">
    <source>
        <dbReference type="ARBA" id="ARBA00023204"/>
    </source>
</evidence>
<proteinExistence type="predicted"/>
<evidence type="ECO:0000259" key="7">
    <source>
        <dbReference type="Pfam" id="PF01035"/>
    </source>
</evidence>
<comment type="catalytic activity">
    <reaction evidence="1">
        <text>a 4-O-methyl-thymidine in DNA + L-cysteinyl-[protein] = a thymidine in DNA + S-methyl-L-cysteinyl-[protein]</text>
        <dbReference type="Rhea" id="RHEA:53428"/>
        <dbReference type="Rhea" id="RHEA-COMP:10131"/>
        <dbReference type="Rhea" id="RHEA-COMP:10132"/>
        <dbReference type="Rhea" id="RHEA-COMP:13555"/>
        <dbReference type="Rhea" id="RHEA-COMP:13556"/>
        <dbReference type="ChEBI" id="CHEBI:29950"/>
        <dbReference type="ChEBI" id="CHEBI:82612"/>
        <dbReference type="ChEBI" id="CHEBI:137386"/>
        <dbReference type="ChEBI" id="CHEBI:137387"/>
        <dbReference type="EC" id="2.1.1.63"/>
    </reaction>
</comment>
<sequence>MIRSLVMPTPIGRLSLLELDGALIGAGFYDDPAELHNRLHSSMRPLPMTPADDLGELSAAVERYFAGEATALDDLPVHQPSTPVRERMWQAMREVKAGSTVTYAELAANAGHPGSARVAGNACAANLVAPIVPCHRILGAGNRLNHYGYGLDAKLWLLRNEGAMI</sequence>
<dbReference type="PANTHER" id="PTHR10815">
    <property type="entry name" value="METHYLATED-DNA--PROTEIN-CYSTEINE METHYLTRANSFERASE"/>
    <property type="match status" value="1"/>
</dbReference>
<keyword evidence="3 9" id="KW-0808">Transferase</keyword>
<accession>A0A2T0Q9L9</accession>
<evidence type="ECO:0000313" key="9">
    <source>
        <dbReference type="EMBL" id="PRY00510.1"/>
    </source>
</evidence>
<keyword evidence="4" id="KW-0227">DNA damage</keyword>
<dbReference type="AlphaFoldDB" id="A0A2T0Q9L9"/>
<dbReference type="InterPro" id="IPR036388">
    <property type="entry name" value="WH-like_DNA-bd_sf"/>
</dbReference>
<keyword evidence="5" id="KW-0234">DNA repair</keyword>
<dbReference type="GO" id="GO:0006281">
    <property type="term" value="P:DNA repair"/>
    <property type="evidence" value="ECO:0007669"/>
    <property type="project" value="UniProtKB-KW"/>
</dbReference>